<dbReference type="Gene3D" id="3.40.50.720">
    <property type="entry name" value="NAD(P)-binding Rossmann-like Domain"/>
    <property type="match status" value="1"/>
</dbReference>
<evidence type="ECO:0000313" key="8">
    <source>
        <dbReference type="EMBL" id="MBD1262226.1"/>
    </source>
</evidence>
<organism evidence="9 10">
    <name type="scientific">Maribacter polysiphoniae</name>
    <dbReference type="NCBI Taxonomy" id="429344"/>
    <lineage>
        <taxon>Bacteria</taxon>
        <taxon>Pseudomonadati</taxon>
        <taxon>Bacteroidota</taxon>
        <taxon>Flavobacteriia</taxon>
        <taxon>Flavobacteriales</taxon>
        <taxon>Flavobacteriaceae</taxon>
        <taxon>Maribacter</taxon>
    </lineage>
</organism>
<evidence type="ECO:0000256" key="4">
    <source>
        <dbReference type="ARBA" id="ARBA00017099"/>
    </source>
</evidence>
<dbReference type="EMBL" id="JACWLN010000009">
    <property type="protein sequence ID" value="MBD1262226.1"/>
    <property type="molecule type" value="Genomic_DNA"/>
</dbReference>
<dbReference type="UniPathway" id="UPA00124"/>
<dbReference type="AlphaFoldDB" id="A0A316DVX8"/>
<dbReference type="SUPFAM" id="SSF51735">
    <property type="entry name" value="NAD(P)-binding Rossmann-fold domains"/>
    <property type="match status" value="1"/>
</dbReference>
<dbReference type="RefSeq" id="WP_109653662.1">
    <property type="nucleotide sequence ID" value="NZ_JACWLN010000009.1"/>
</dbReference>
<dbReference type="PANTHER" id="PTHR10491">
    <property type="entry name" value="DTDP-4-DEHYDRORHAMNOSE REDUCTASE"/>
    <property type="match status" value="1"/>
</dbReference>
<dbReference type="InterPro" id="IPR036291">
    <property type="entry name" value="NAD(P)-bd_dom_sf"/>
</dbReference>
<evidence type="ECO:0000256" key="3">
    <source>
        <dbReference type="ARBA" id="ARBA00012929"/>
    </source>
</evidence>
<evidence type="ECO:0000313" key="11">
    <source>
        <dbReference type="Proteomes" id="UP000651837"/>
    </source>
</evidence>
<comment type="pathway">
    <text evidence="1 6">Carbohydrate biosynthesis; dTDP-L-rhamnose biosynthesis.</text>
</comment>
<dbReference type="Pfam" id="PF04321">
    <property type="entry name" value="RmlD_sub_bind"/>
    <property type="match status" value="1"/>
</dbReference>
<evidence type="ECO:0000256" key="6">
    <source>
        <dbReference type="RuleBase" id="RU364082"/>
    </source>
</evidence>
<reference evidence="8 11" key="2">
    <citation type="submission" date="2020-07" db="EMBL/GenBank/DDBJ databases">
        <title>The draft genome sequence of Maribacter polysiphoniae KCTC 22021.</title>
        <authorList>
            <person name="Mu L."/>
        </authorList>
    </citation>
    <scope>NUCLEOTIDE SEQUENCE [LARGE SCALE GENOMIC DNA]</scope>
    <source>
        <strain evidence="8 11">KCTC 22021</strain>
    </source>
</reference>
<dbReference type="EC" id="1.1.1.133" evidence="3 6"/>
<evidence type="ECO:0000313" key="9">
    <source>
        <dbReference type="EMBL" id="PWK21512.1"/>
    </source>
</evidence>
<proteinExistence type="inferred from homology"/>
<keyword evidence="6" id="KW-0521">NADP</keyword>
<dbReference type="InterPro" id="IPR005913">
    <property type="entry name" value="dTDP_dehydrorham_reduct"/>
</dbReference>
<dbReference type="GO" id="GO:0019305">
    <property type="term" value="P:dTDP-rhamnose biosynthetic process"/>
    <property type="evidence" value="ECO:0007669"/>
    <property type="project" value="UniProtKB-UniPathway"/>
</dbReference>
<dbReference type="GO" id="GO:0005829">
    <property type="term" value="C:cytosol"/>
    <property type="evidence" value="ECO:0007669"/>
    <property type="project" value="TreeGrafter"/>
</dbReference>
<dbReference type="Gene3D" id="3.90.25.10">
    <property type="entry name" value="UDP-galactose 4-epimerase, domain 1"/>
    <property type="match status" value="1"/>
</dbReference>
<evidence type="ECO:0000259" key="7">
    <source>
        <dbReference type="Pfam" id="PF04321"/>
    </source>
</evidence>
<dbReference type="Proteomes" id="UP000245667">
    <property type="component" value="Unassembled WGS sequence"/>
</dbReference>
<name>A0A316DVX8_9FLAO</name>
<dbReference type="Proteomes" id="UP000651837">
    <property type="component" value="Unassembled WGS sequence"/>
</dbReference>
<comment type="catalytic activity">
    <reaction evidence="5">
        <text>dTDP-beta-L-rhamnose + NADP(+) = dTDP-4-dehydro-beta-L-rhamnose + NADPH + H(+)</text>
        <dbReference type="Rhea" id="RHEA:21796"/>
        <dbReference type="ChEBI" id="CHEBI:15378"/>
        <dbReference type="ChEBI" id="CHEBI:57510"/>
        <dbReference type="ChEBI" id="CHEBI:57783"/>
        <dbReference type="ChEBI" id="CHEBI:58349"/>
        <dbReference type="ChEBI" id="CHEBI:62830"/>
        <dbReference type="EC" id="1.1.1.133"/>
    </reaction>
</comment>
<dbReference type="PANTHER" id="PTHR10491:SF4">
    <property type="entry name" value="METHIONINE ADENOSYLTRANSFERASE 2 SUBUNIT BETA"/>
    <property type="match status" value="1"/>
</dbReference>
<accession>A0A316DVX8</accession>
<dbReference type="GO" id="GO:0008831">
    <property type="term" value="F:dTDP-4-dehydrorhamnose reductase activity"/>
    <property type="evidence" value="ECO:0007669"/>
    <property type="project" value="UniProtKB-EC"/>
</dbReference>
<dbReference type="CDD" id="cd05254">
    <property type="entry name" value="dTDP_HR_like_SDR_e"/>
    <property type="match status" value="1"/>
</dbReference>
<dbReference type="EMBL" id="QGGQ01000011">
    <property type="protein sequence ID" value="PWK21512.1"/>
    <property type="molecule type" value="Genomic_DNA"/>
</dbReference>
<keyword evidence="6 8" id="KW-0560">Oxidoreductase</keyword>
<dbReference type="OrthoDB" id="9803892at2"/>
<evidence type="ECO:0000256" key="2">
    <source>
        <dbReference type="ARBA" id="ARBA00010944"/>
    </source>
</evidence>
<feature type="domain" description="RmlD-like substrate binding" evidence="7">
    <location>
        <begin position="3"/>
        <end position="284"/>
    </location>
</feature>
<sequence>MLKILVTGGNGQLANCIKEVSSQHLDTLTFIYKSSKELDITDKVAVFKEFEGGGYHFCVNTAAYTNVDGAENDQGKADLVNRVGPKNIAEACKKNDVVLVHISTDFVFDGGQSTPNTEQAVTNPLGVYGSSKLKGEQAVVSKCKKYFVIRTSWLYSEYGSNFMKSMLKYGRERESLSVVYDQIGTPTYAKDLAEVILLFVLNRIDDYGIYHYSNEGVASWYDFAKAIFDINDVVVQLLPIRTEAYPLPAKRPSFSVLDKSKIKNVLQIEIPYWRDSLKRACDDLGHPYQEQ</sequence>
<keyword evidence="11" id="KW-1185">Reference proteome</keyword>
<evidence type="ECO:0000313" key="10">
    <source>
        <dbReference type="Proteomes" id="UP000245667"/>
    </source>
</evidence>
<comment type="function">
    <text evidence="6">Catalyzes the reduction of dTDP-6-deoxy-L-lyxo-4-hexulose to yield dTDP-L-rhamnose.</text>
</comment>
<comment type="caution">
    <text evidence="9">The sequence shown here is derived from an EMBL/GenBank/DDBJ whole genome shotgun (WGS) entry which is preliminary data.</text>
</comment>
<dbReference type="NCBIfam" id="TIGR01214">
    <property type="entry name" value="rmlD"/>
    <property type="match status" value="1"/>
</dbReference>
<dbReference type="InterPro" id="IPR029903">
    <property type="entry name" value="RmlD-like-bd"/>
</dbReference>
<reference evidence="9 10" key="1">
    <citation type="submission" date="2018-05" db="EMBL/GenBank/DDBJ databases">
        <title>Genomic Encyclopedia of Archaeal and Bacterial Type Strains, Phase II (KMG-II): from individual species to whole genera.</title>
        <authorList>
            <person name="Goeker M."/>
        </authorList>
    </citation>
    <scope>NUCLEOTIDE SEQUENCE [LARGE SCALE GENOMIC DNA]</scope>
    <source>
        <strain evidence="9 10">DSM 23514</strain>
    </source>
</reference>
<protein>
    <recommendedName>
        <fullName evidence="4 6">dTDP-4-dehydrorhamnose reductase</fullName>
        <ecNumber evidence="3 6">1.1.1.133</ecNumber>
    </recommendedName>
</protein>
<comment type="similarity">
    <text evidence="2 6">Belongs to the dTDP-4-dehydrorhamnose reductase family.</text>
</comment>
<gene>
    <name evidence="8" type="primary">rfbD</name>
    <name evidence="8" type="ORF">HZY62_16620</name>
    <name evidence="9" type="ORF">LX92_03663</name>
</gene>
<evidence type="ECO:0000256" key="5">
    <source>
        <dbReference type="ARBA" id="ARBA00048200"/>
    </source>
</evidence>
<evidence type="ECO:0000256" key="1">
    <source>
        <dbReference type="ARBA" id="ARBA00004781"/>
    </source>
</evidence>